<organism evidence="1 2">
    <name type="scientific">Heracleum sosnowskyi</name>
    <dbReference type="NCBI Taxonomy" id="360622"/>
    <lineage>
        <taxon>Eukaryota</taxon>
        <taxon>Viridiplantae</taxon>
        <taxon>Streptophyta</taxon>
        <taxon>Embryophyta</taxon>
        <taxon>Tracheophyta</taxon>
        <taxon>Spermatophyta</taxon>
        <taxon>Magnoliopsida</taxon>
        <taxon>eudicotyledons</taxon>
        <taxon>Gunneridae</taxon>
        <taxon>Pentapetalae</taxon>
        <taxon>asterids</taxon>
        <taxon>campanulids</taxon>
        <taxon>Apiales</taxon>
        <taxon>Apiaceae</taxon>
        <taxon>Apioideae</taxon>
        <taxon>apioid superclade</taxon>
        <taxon>Tordylieae</taxon>
        <taxon>Tordyliinae</taxon>
        <taxon>Heracleum</taxon>
    </lineage>
</organism>
<protein>
    <submittedName>
        <fullName evidence="1">Uncharacterized protein</fullName>
    </submittedName>
</protein>
<keyword evidence="2" id="KW-1185">Reference proteome</keyword>
<dbReference type="EMBL" id="JAUIZM010000006">
    <property type="protein sequence ID" value="KAK1381212.1"/>
    <property type="molecule type" value="Genomic_DNA"/>
</dbReference>
<evidence type="ECO:0000313" key="1">
    <source>
        <dbReference type="EMBL" id="KAK1381212.1"/>
    </source>
</evidence>
<reference evidence="1" key="2">
    <citation type="submission" date="2023-05" db="EMBL/GenBank/DDBJ databases">
        <authorList>
            <person name="Schelkunov M.I."/>
        </authorList>
    </citation>
    <scope>NUCLEOTIDE SEQUENCE</scope>
    <source>
        <strain evidence="1">Hsosn_3</strain>
        <tissue evidence="1">Leaf</tissue>
    </source>
</reference>
<proteinExistence type="predicted"/>
<comment type="caution">
    <text evidence="1">The sequence shown here is derived from an EMBL/GenBank/DDBJ whole genome shotgun (WGS) entry which is preliminary data.</text>
</comment>
<dbReference type="Proteomes" id="UP001237642">
    <property type="component" value="Unassembled WGS sequence"/>
</dbReference>
<reference evidence="1" key="1">
    <citation type="submission" date="2023-02" db="EMBL/GenBank/DDBJ databases">
        <title>Genome of toxic invasive species Heracleum sosnowskyi carries increased number of genes despite the absence of recent whole-genome duplications.</title>
        <authorList>
            <person name="Schelkunov M."/>
            <person name="Shtratnikova V."/>
            <person name="Makarenko M."/>
            <person name="Klepikova A."/>
            <person name="Omelchenko D."/>
            <person name="Novikova G."/>
            <person name="Obukhova E."/>
            <person name="Bogdanov V."/>
            <person name="Penin A."/>
            <person name="Logacheva M."/>
        </authorList>
    </citation>
    <scope>NUCLEOTIDE SEQUENCE</scope>
    <source>
        <strain evidence="1">Hsosn_3</strain>
        <tissue evidence="1">Leaf</tissue>
    </source>
</reference>
<name>A0AAD8MQE3_9APIA</name>
<gene>
    <name evidence="1" type="ORF">POM88_027956</name>
</gene>
<sequence>MANQLNCEDDGESGSEDDIAVLVLNGFVKGLFMVHQRGVFRDLPLLFFSNSPLPPEERASQPVTHSRSLPLLCHFSLKRGLDYIKVEGPGSLLEKCHVSKYIVLSL</sequence>
<evidence type="ECO:0000313" key="2">
    <source>
        <dbReference type="Proteomes" id="UP001237642"/>
    </source>
</evidence>
<dbReference type="AlphaFoldDB" id="A0AAD8MQE3"/>
<accession>A0AAD8MQE3</accession>